<dbReference type="RefSeq" id="WP_189000122.1">
    <property type="nucleotide sequence ID" value="NZ_BMHP01000012.1"/>
</dbReference>
<evidence type="ECO:0000313" key="9">
    <source>
        <dbReference type="Proteomes" id="UP000612456"/>
    </source>
</evidence>
<dbReference type="GO" id="GO:0004150">
    <property type="term" value="F:dihydroneopterin aldolase activity"/>
    <property type="evidence" value="ECO:0007669"/>
    <property type="project" value="UniProtKB-UniRule"/>
</dbReference>
<dbReference type="PANTHER" id="PTHR42844:SF1">
    <property type="entry name" value="DIHYDRONEOPTERIN ALDOLASE 1-RELATED"/>
    <property type="match status" value="1"/>
</dbReference>
<keyword evidence="4 6" id="KW-0289">Folate biosynthesis</keyword>
<organism evidence="8 9">
    <name type="scientific">Paenibacillus nasutitermitis</name>
    <dbReference type="NCBI Taxonomy" id="1652958"/>
    <lineage>
        <taxon>Bacteria</taxon>
        <taxon>Bacillati</taxon>
        <taxon>Bacillota</taxon>
        <taxon>Bacilli</taxon>
        <taxon>Bacillales</taxon>
        <taxon>Paenibacillaceae</taxon>
        <taxon>Paenibacillus</taxon>
    </lineage>
</organism>
<evidence type="ECO:0000259" key="7">
    <source>
        <dbReference type="SMART" id="SM00905"/>
    </source>
</evidence>
<accession>A0A916ZIF3</accession>
<dbReference type="NCBIfam" id="TIGR00526">
    <property type="entry name" value="folB_dom"/>
    <property type="match status" value="1"/>
</dbReference>
<dbReference type="AlphaFoldDB" id="A0A916ZIF3"/>
<dbReference type="GO" id="GO:0005737">
    <property type="term" value="C:cytoplasm"/>
    <property type="evidence" value="ECO:0007669"/>
    <property type="project" value="TreeGrafter"/>
</dbReference>
<dbReference type="SUPFAM" id="SSF55620">
    <property type="entry name" value="Tetrahydrobiopterin biosynthesis enzymes-like"/>
    <property type="match status" value="1"/>
</dbReference>
<dbReference type="InterPro" id="IPR006156">
    <property type="entry name" value="Dihydroneopterin_aldolase"/>
</dbReference>
<evidence type="ECO:0000256" key="1">
    <source>
        <dbReference type="ARBA" id="ARBA00001353"/>
    </source>
</evidence>
<comment type="catalytic activity">
    <reaction evidence="1 6">
        <text>7,8-dihydroneopterin = 6-hydroxymethyl-7,8-dihydropterin + glycolaldehyde</text>
        <dbReference type="Rhea" id="RHEA:10540"/>
        <dbReference type="ChEBI" id="CHEBI:17001"/>
        <dbReference type="ChEBI" id="CHEBI:17071"/>
        <dbReference type="ChEBI" id="CHEBI:44841"/>
        <dbReference type="EC" id="4.1.2.25"/>
    </reaction>
</comment>
<dbReference type="CDD" id="cd00534">
    <property type="entry name" value="DHNA_DHNTPE"/>
    <property type="match status" value="1"/>
</dbReference>
<dbReference type="Pfam" id="PF02152">
    <property type="entry name" value="FolB"/>
    <property type="match status" value="1"/>
</dbReference>
<proteinExistence type="inferred from homology"/>
<dbReference type="InterPro" id="IPR043133">
    <property type="entry name" value="GTP-CH-I_C/QueF"/>
</dbReference>
<evidence type="ECO:0000256" key="3">
    <source>
        <dbReference type="ARBA" id="ARBA00005708"/>
    </source>
</evidence>
<dbReference type="GO" id="GO:0046654">
    <property type="term" value="P:tetrahydrofolate biosynthetic process"/>
    <property type="evidence" value="ECO:0007669"/>
    <property type="project" value="UniProtKB-UniRule"/>
</dbReference>
<dbReference type="PANTHER" id="PTHR42844">
    <property type="entry name" value="DIHYDRONEOPTERIN ALDOLASE 1-RELATED"/>
    <property type="match status" value="1"/>
</dbReference>
<gene>
    <name evidence="8" type="primary">folB</name>
    <name evidence="8" type="ORF">GCM10010911_68420</name>
</gene>
<dbReference type="GO" id="GO:0046656">
    <property type="term" value="P:folic acid biosynthetic process"/>
    <property type="evidence" value="ECO:0007669"/>
    <property type="project" value="UniProtKB-UniRule"/>
</dbReference>
<comment type="similarity">
    <text evidence="3 6">Belongs to the DHNA family.</text>
</comment>
<name>A0A916ZIF3_9BACL</name>
<evidence type="ECO:0000256" key="6">
    <source>
        <dbReference type="RuleBase" id="RU362079"/>
    </source>
</evidence>
<protein>
    <recommendedName>
        <fullName evidence="6">7,8-dihydroneopterin aldolase</fullName>
        <ecNumber evidence="6">4.1.2.25</ecNumber>
    </recommendedName>
</protein>
<evidence type="ECO:0000256" key="5">
    <source>
        <dbReference type="ARBA" id="ARBA00023239"/>
    </source>
</evidence>
<reference evidence="8" key="1">
    <citation type="journal article" date="2014" name="Int. J. Syst. Evol. Microbiol.">
        <title>Complete genome sequence of Corynebacterium casei LMG S-19264T (=DSM 44701T), isolated from a smear-ripened cheese.</title>
        <authorList>
            <consortium name="US DOE Joint Genome Institute (JGI-PGF)"/>
            <person name="Walter F."/>
            <person name="Albersmeier A."/>
            <person name="Kalinowski J."/>
            <person name="Ruckert C."/>
        </authorList>
    </citation>
    <scope>NUCLEOTIDE SEQUENCE</scope>
    <source>
        <strain evidence="8">CGMCC 1.15178</strain>
    </source>
</reference>
<dbReference type="Gene3D" id="3.30.1130.10">
    <property type="match status" value="1"/>
</dbReference>
<keyword evidence="5 6" id="KW-0456">Lyase</keyword>
<dbReference type="NCBIfam" id="TIGR00525">
    <property type="entry name" value="folB"/>
    <property type="match status" value="1"/>
</dbReference>
<comment type="pathway">
    <text evidence="2 6">Cofactor biosynthesis; tetrahydrofolate biosynthesis; 2-amino-4-hydroxy-6-hydroxymethyl-7,8-dihydropteridine diphosphate from 7,8-dihydroneopterin triphosphate: step 3/4.</text>
</comment>
<feature type="domain" description="Dihydroneopterin aldolase/epimerase" evidence="7">
    <location>
        <begin position="4"/>
        <end position="117"/>
    </location>
</feature>
<evidence type="ECO:0000256" key="2">
    <source>
        <dbReference type="ARBA" id="ARBA00005013"/>
    </source>
</evidence>
<evidence type="ECO:0000256" key="4">
    <source>
        <dbReference type="ARBA" id="ARBA00022909"/>
    </source>
</evidence>
<comment type="function">
    <text evidence="6">Catalyzes the conversion of 7,8-dihydroneopterin to 6-hydroxymethyl-7,8-dihydropterin.</text>
</comment>
<dbReference type="SMART" id="SM00905">
    <property type="entry name" value="FolB"/>
    <property type="match status" value="1"/>
</dbReference>
<dbReference type="FunFam" id="3.30.1130.10:FF:000003">
    <property type="entry name" value="7,8-dihydroneopterin aldolase"/>
    <property type="match status" value="1"/>
</dbReference>
<keyword evidence="9" id="KW-1185">Reference proteome</keyword>
<sequence length="130" mass="14747">MDRMILNGMRFYGYHGVFPEENKLGQQYIVDVELKIDLAQASQTDDLDHTVNYAELHALVKFIVEGPPFKLIEALAGHIASRLLDAYTNVNEVTVRVTKPHPPFDIHFDGVTVELCRKRDEHGQQASAEQ</sequence>
<dbReference type="Proteomes" id="UP000612456">
    <property type="component" value="Unassembled WGS sequence"/>
</dbReference>
<comment type="caution">
    <text evidence="8">The sequence shown here is derived from an EMBL/GenBank/DDBJ whole genome shotgun (WGS) entry which is preliminary data.</text>
</comment>
<evidence type="ECO:0000313" key="8">
    <source>
        <dbReference type="EMBL" id="GGD99795.1"/>
    </source>
</evidence>
<reference evidence="8" key="2">
    <citation type="submission" date="2020-09" db="EMBL/GenBank/DDBJ databases">
        <authorList>
            <person name="Sun Q."/>
            <person name="Zhou Y."/>
        </authorList>
    </citation>
    <scope>NUCLEOTIDE SEQUENCE</scope>
    <source>
        <strain evidence="8">CGMCC 1.15178</strain>
    </source>
</reference>
<dbReference type="InterPro" id="IPR006157">
    <property type="entry name" value="FolB_dom"/>
</dbReference>
<dbReference type="EC" id="4.1.2.25" evidence="6"/>
<dbReference type="EMBL" id="BMHP01000012">
    <property type="protein sequence ID" value="GGD99795.1"/>
    <property type="molecule type" value="Genomic_DNA"/>
</dbReference>